<dbReference type="InterPro" id="IPR019468">
    <property type="entry name" value="AdenyloSucc_lyase_C"/>
</dbReference>
<comment type="caution">
    <text evidence="2">The sequence shown here is derived from an EMBL/GenBank/DDBJ whole genome shotgun (WGS) entry which is preliminary data.</text>
</comment>
<evidence type="ECO:0000259" key="1">
    <source>
        <dbReference type="SMART" id="SM00998"/>
    </source>
</evidence>
<dbReference type="EMBL" id="RBVA01000902">
    <property type="protein sequence ID" value="RMV87400.1"/>
    <property type="molecule type" value="Genomic_DNA"/>
</dbReference>
<dbReference type="Pfam" id="PF10397">
    <property type="entry name" value="ADSL_C"/>
    <property type="match status" value="1"/>
</dbReference>
<evidence type="ECO:0000313" key="2">
    <source>
        <dbReference type="EMBL" id="RMV87400.1"/>
    </source>
</evidence>
<dbReference type="Gene3D" id="1.20.200.10">
    <property type="entry name" value="Fumarase/aspartase (Central domain)"/>
    <property type="match status" value="1"/>
</dbReference>
<reference evidence="2 3" key="1">
    <citation type="submission" date="2018-08" db="EMBL/GenBank/DDBJ databases">
        <title>Recombination of ecologically and evolutionarily significant loci maintains genetic cohesion in the Pseudomonas syringae species complex.</title>
        <authorList>
            <person name="Dillon M."/>
            <person name="Thakur S."/>
            <person name="Almeida R.N.D."/>
            <person name="Weir B.S."/>
            <person name="Guttman D.S."/>
        </authorList>
    </citation>
    <scope>NUCLEOTIDE SEQUENCE [LARGE SCALE GENOMIC DNA]</scope>
    <source>
        <strain evidence="2 3">ICMP 4525</strain>
    </source>
</reference>
<keyword evidence="2" id="KW-0413">Isomerase</keyword>
<dbReference type="PANTHER" id="PTHR43172:SF2">
    <property type="entry name" value="ADENYLOSUCCINATE LYASE C-TERMINAL DOMAIN-CONTAINING PROTEIN"/>
    <property type="match status" value="1"/>
</dbReference>
<gene>
    <name evidence="2" type="ORF">ALP03_00120</name>
</gene>
<dbReference type="GO" id="GO:0016853">
    <property type="term" value="F:isomerase activity"/>
    <property type="evidence" value="ECO:0007669"/>
    <property type="project" value="UniProtKB-KW"/>
</dbReference>
<dbReference type="Proteomes" id="UP000271531">
    <property type="component" value="Unassembled WGS sequence"/>
</dbReference>
<dbReference type="Gene3D" id="1.10.40.30">
    <property type="entry name" value="Fumarase/aspartase (C-terminal domain)"/>
    <property type="match status" value="1"/>
</dbReference>
<dbReference type="SUPFAM" id="SSF48557">
    <property type="entry name" value="L-aspartase-like"/>
    <property type="match status" value="1"/>
</dbReference>
<dbReference type="FunFam" id="1.10.40.30:FF:000007">
    <property type="entry name" value="Adenylosuccinate lyase"/>
    <property type="match status" value="1"/>
</dbReference>
<dbReference type="AlphaFoldDB" id="A0A3M6G413"/>
<dbReference type="PANTHER" id="PTHR43172">
    <property type="entry name" value="ADENYLOSUCCINATE LYASE"/>
    <property type="match status" value="1"/>
</dbReference>
<proteinExistence type="predicted"/>
<evidence type="ECO:0000313" key="3">
    <source>
        <dbReference type="Proteomes" id="UP000271531"/>
    </source>
</evidence>
<feature type="domain" description="Adenylosuccinate lyase C-terminal" evidence="1">
    <location>
        <begin position="73"/>
        <end position="152"/>
    </location>
</feature>
<dbReference type="InterPro" id="IPR008948">
    <property type="entry name" value="L-Aspartase-like"/>
</dbReference>
<protein>
    <submittedName>
        <fullName evidence="2">3-carboxy-cis,cis-muconate cycloisomerase</fullName>
    </submittedName>
</protein>
<accession>A0A3M6G413</accession>
<dbReference type="SMART" id="SM00998">
    <property type="entry name" value="ADSL_C"/>
    <property type="match status" value="1"/>
</dbReference>
<sequence>MISTATRAPGLVATMLAAMPQEHERSLGLWHAEWETLPELCCLVSGSLQQALQVLPGLQVDAERMASNLQSTKGLVLAEAVSIALAQRIGRDAAHHLVEQCCRRAVEQGAHLRQVLGETPQVSEQFSSDELDRLLDPAHYLGHARQWVERAVAEHTRISR</sequence>
<name>A0A3M6G413_PSEAJ</name>
<organism evidence="2 3">
    <name type="scientific">Pseudomonas amygdali pv. tabaci</name>
    <name type="common">Pseudomonas syringae pv. tabaci</name>
    <dbReference type="NCBI Taxonomy" id="322"/>
    <lineage>
        <taxon>Bacteria</taxon>
        <taxon>Pseudomonadati</taxon>
        <taxon>Pseudomonadota</taxon>
        <taxon>Gammaproteobacteria</taxon>
        <taxon>Pseudomonadales</taxon>
        <taxon>Pseudomonadaceae</taxon>
        <taxon>Pseudomonas</taxon>
        <taxon>Pseudomonas amygdali</taxon>
    </lineage>
</organism>